<organism evidence="3 4">
    <name type="scientific">Arthrobacter gengyunqii</name>
    <dbReference type="NCBI Taxonomy" id="2886940"/>
    <lineage>
        <taxon>Bacteria</taxon>
        <taxon>Bacillati</taxon>
        <taxon>Actinomycetota</taxon>
        <taxon>Actinomycetes</taxon>
        <taxon>Micrococcales</taxon>
        <taxon>Micrococcaceae</taxon>
        <taxon>Arthrobacter</taxon>
    </lineage>
</organism>
<proteinExistence type="predicted"/>
<evidence type="ECO:0000313" key="4">
    <source>
        <dbReference type="Proteomes" id="UP001139168"/>
    </source>
</evidence>
<protein>
    <submittedName>
        <fullName evidence="3">Nuclear transport factor 2 family protein</fullName>
    </submittedName>
</protein>
<dbReference type="InterPro" id="IPR032710">
    <property type="entry name" value="NTF2-like_dom_sf"/>
</dbReference>
<dbReference type="Pfam" id="PF14534">
    <property type="entry name" value="DUF4440"/>
    <property type="match status" value="1"/>
</dbReference>
<feature type="region of interest" description="Disordered" evidence="1">
    <location>
        <begin position="89"/>
        <end position="123"/>
    </location>
</feature>
<name>A0ABS8GGT8_9MICC</name>
<keyword evidence="4" id="KW-1185">Reference proteome</keyword>
<dbReference type="Gene3D" id="3.10.450.50">
    <property type="match status" value="1"/>
</dbReference>
<dbReference type="SUPFAM" id="SSF54427">
    <property type="entry name" value="NTF2-like"/>
    <property type="match status" value="1"/>
</dbReference>
<dbReference type="InterPro" id="IPR027843">
    <property type="entry name" value="DUF4440"/>
</dbReference>
<feature type="compositionally biased region" description="Polar residues" evidence="1">
    <location>
        <begin position="99"/>
        <end position="108"/>
    </location>
</feature>
<accession>A0ABS8GGT8</accession>
<dbReference type="EMBL" id="JAJFZQ010000005">
    <property type="protein sequence ID" value="MCC3265857.1"/>
    <property type="molecule type" value="Genomic_DNA"/>
</dbReference>
<feature type="domain" description="DUF4440" evidence="2">
    <location>
        <begin position="7"/>
        <end position="105"/>
    </location>
</feature>
<evidence type="ECO:0000256" key="1">
    <source>
        <dbReference type="SAM" id="MobiDB-lite"/>
    </source>
</evidence>
<reference evidence="3" key="1">
    <citation type="submission" date="2021-10" db="EMBL/GenBank/DDBJ databases">
        <title>Novel species in genus Arthrobacter.</title>
        <authorList>
            <person name="Liu Y."/>
        </authorList>
    </citation>
    <scope>NUCLEOTIDE SEQUENCE</scope>
    <source>
        <strain evidence="3">Zg-Y786</strain>
    </source>
</reference>
<comment type="caution">
    <text evidence="3">The sequence shown here is derived from an EMBL/GenBank/DDBJ whole genome shotgun (WGS) entry which is preliminary data.</text>
</comment>
<dbReference type="Proteomes" id="UP001139168">
    <property type="component" value="Unassembled WGS sequence"/>
</dbReference>
<sequence>MGVHGVVRTAELELLASSTRADAARLRRLLHPEFLEIGRSGQRWTREDIIAALGAEDQRPTPETDEWEFSQLAPHLFLVTYRIRSGIPLDSGTPRSRHSSVWDTSTGQPRLRFHQGTPVLRGD</sequence>
<evidence type="ECO:0000313" key="3">
    <source>
        <dbReference type="EMBL" id="MCC3265857.1"/>
    </source>
</evidence>
<gene>
    <name evidence="3" type="ORF">LJ752_07340</name>
</gene>
<dbReference type="RefSeq" id="WP_227890675.1">
    <property type="nucleotide sequence ID" value="NZ_JAJFZQ010000005.1"/>
</dbReference>
<evidence type="ECO:0000259" key="2">
    <source>
        <dbReference type="Pfam" id="PF14534"/>
    </source>
</evidence>